<evidence type="ECO:0000313" key="3">
    <source>
        <dbReference type="EMBL" id="GAF37770.1"/>
    </source>
</evidence>
<dbReference type="Gene3D" id="3.40.50.1000">
    <property type="entry name" value="HAD superfamily/HAD-like"/>
    <property type="match status" value="1"/>
</dbReference>
<dbReference type="EMBL" id="BAKI01000045">
    <property type="protein sequence ID" value="GAF37770.1"/>
    <property type="molecule type" value="Genomic_DNA"/>
</dbReference>
<gene>
    <name evidence="3" type="ORF">JCM14108_2830</name>
</gene>
<dbReference type="SUPFAM" id="SSF56784">
    <property type="entry name" value="HAD-like"/>
    <property type="match status" value="1"/>
</dbReference>
<dbReference type="InterPro" id="IPR023214">
    <property type="entry name" value="HAD_sf"/>
</dbReference>
<proteinExistence type="predicted"/>
<name>X0QGM5_9LACO</name>
<protein>
    <submittedName>
        <fullName evidence="3">Lead, cadmium, zinc and mercury transporting ATPase</fullName>
    </submittedName>
</protein>
<dbReference type="eggNOG" id="COG2217">
    <property type="taxonomic scope" value="Bacteria"/>
</dbReference>
<dbReference type="PANTHER" id="PTHR43520">
    <property type="entry name" value="ATP7, ISOFORM B"/>
    <property type="match status" value="1"/>
</dbReference>
<evidence type="ECO:0000256" key="2">
    <source>
        <dbReference type="SAM" id="Phobius"/>
    </source>
</evidence>
<dbReference type="GO" id="GO:0043682">
    <property type="term" value="F:P-type divalent copper transporter activity"/>
    <property type="evidence" value="ECO:0007669"/>
    <property type="project" value="TreeGrafter"/>
</dbReference>
<reference evidence="3" key="1">
    <citation type="journal article" date="2014" name="Genome Announc.">
        <title>Draft Genome Sequences of Two Lactobacillus Strains, L. farraginis JCM 14108T and L. composti JCM 14202T, Isolated from Compost of Distilled Shochu Residue.</title>
        <authorList>
            <person name="Yuki M."/>
            <person name="Oshima K."/>
            <person name="Suda W."/>
            <person name="Kitahara M."/>
            <person name="Kitamura K."/>
            <person name="Iida T."/>
            <person name="Hattori M."/>
            <person name="Ohkuma M."/>
        </authorList>
    </citation>
    <scope>NUCLEOTIDE SEQUENCE [LARGE SCALE GENOMIC DNA]</scope>
    <source>
        <strain evidence="3">JCM 14108</strain>
    </source>
</reference>
<dbReference type="GO" id="GO:0005507">
    <property type="term" value="F:copper ion binding"/>
    <property type="evidence" value="ECO:0007669"/>
    <property type="project" value="TreeGrafter"/>
</dbReference>
<keyword evidence="2" id="KW-0472">Membrane</keyword>
<organism evidence="3 4">
    <name type="scientific">Lentilactobacillus farraginis DSM 18382 = JCM 14108</name>
    <dbReference type="NCBI Taxonomy" id="1423743"/>
    <lineage>
        <taxon>Bacteria</taxon>
        <taxon>Bacillati</taxon>
        <taxon>Bacillota</taxon>
        <taxon>Bacilli</taxon>
        <taxon>Lactobacillales</taxon>
        <taxon>Lactobacillaceae</taxon>
        <taxon>Lentilactobacillus</taxon>
    </lineage>
</organism>
<dbReference type="GO" id="GO:0016020">
    <property type="term" value="C:membrane"/>
    <property type="evidence" value="ECO:0007669"/>
    <property type="project" value="TreeGrafter"/>
</dbReference>
<keyword evidence="2" id="KW-0812">Transmembrane</keyword>
<accession>X0QGM5</accession>
<keyword evidence="1" id="KW-1278">Translocase</keyword>
<dbReference type="Proteomes" id="UP000019488">
    <property type="component" value="Unassembled WGS sequence"/>
</dbReference>
<dbReference type="PANTHER" id="PTHR43520:SF8">
    <property type="entry name" value="P-TYPE CU(+) TRANSPORTER"/>
    <property type="match status" value="1"/>
</dbReference>
<keyword evidence="2" id="KW-1133">Transmembrane helix</keyword>
<evidence type="ECO:0000313" key="4">
    <source>
        <dbReference type="Proteomes" id="UP000019488"/>
    </source>
</evidence>
<evidence type="ECO:0000256" key="1">
    <source>
        <dbReference type="ARBA" id="ARBA00022967"/>
    </source>
</evidence>
<feature type="transmembrane region" description="Helical" evidence="2">
    <location>
        <begin position="42"/>
        <end position="63"/>
    </location>
</feature>
<dbReference type="InterPro" id="IPR036412">
    <property type="entry name" value="HAD-like_sf"/>
</dbReference>
<dbReference type="GO" id="GO:0055070">
    <property type="term" value="P:copper ion homeostasis"/>
    <property type="evidence" value="ECO:0007669"/>
    <property type="project" value="TreeGrafter"/>
</dbReference>
<dbReference type="AlphaFoldDB" id="X0QGM5"/>
<comment type="caution">
    <text evidence="3">The sequence shown here is derived from an EMBL/GenBank/DDBJ whole genome shotgun (WGS) entry which is preliminary data.</text>
</comment>
<sequence length="64" mass="6808">MGSGTDIAIESGGIILVKNNLLDVVNALELSQKTFNRIKLNLFWAFIYNSLGIPVAAGIFVGLG</sequence>